<organism evidence="7 8">
    <name type="scientific">Polymorphum gilvum (strain LMG 25793 / CGMCC 1.9160 / SL003B-26A1)</name>
    <dbReference type="NCBI Taxonomy" id="991905"/>
    <lineage>
        <taxon>Bacteria</taxon>
        <taxon>Pseudomonadati</taxon>
        <taxon>Pseudomonadota</taxon>
        <taxon>Alphaproteobacteria</taxon>
        <taxon>Rhodobacterales</taxon>
        <taxon>Paracoccaceae</taxon>
        <taxon>Polymorphum</taxon>
    </lineage>
</organism>
<dbReference type="AlphaFoldDB" id="F2IY34"/>
<dbReference type="HOGENOM" id="CLU_009273_4_3_5"/>
<gene>
    <name evidence="7" type="ordered locus">SL003B_2112</name>
</gene>
<dbReference type="SFLD" id="SFLDS00029">
    <property type="entry name" value="Radical_SAM"/>
    <property type="match status" value="1"/>
</dbReference>
<evidence type="ECO:0000256" key="4">
    <source>
        <dbReference type="ARBA" id="ARBA00023004"/>
    </source>
</evidence>
<evidence type="ECO:0000256" key="1">
    <source>
        <dbReference type="ARBA" id="ARBA00001966"/>
    </source>
</evidence>
<dbReference type="PROSITE" id="PS51918">
    <property type="entry name" value="RADICAL_SAM"/>
    <property type="match status" value="1"/>
</dbReference>
<dbReference type="STRING" id="991905.SL003B_2112"/>
<evidence type="ECO:0000313" key="8">
    <source>
        <dbReference type="Proteomes" id="UP000008130"/>
    </source>
</evidence>
<dbReference type="InterPro" id="IPR050377">
    <property type="entry name" value="Radical_SAM_PqqE_MftC-like"/>
</dbReference>
<evidence type="ECO:0000259" key="6">
    <source>
        <dbReference type="PROSITE" id="PS51918"/>
    </source>
</evidence>
<reference evidence="7 8" key="1">
    <citation type="journal article" date="2011" name="J. Bacteriol.">
        <title>Complete genome sequence of Polymorphum gilvum SL003B-26A1T, a crude oil-degrading bacterium from oil-polluted saline soil.</title>
        <authorList>
            <person name="Li S.G."/>
            <person name="Tang Y.Q."/>
            <person name="Nie Y."/>
            <person name="Cai M."/>
            <person name="Wu X.L."/>
        </authorList>
    </citation>
    <scope>NUCLEOTIDE SEQUENCE [LARGE SCALE GENOMIC DNA]</scope>
    <source>
        <strain evidence="8">LMG 25793 / CGMCC 1.9160 / SL003B-26A1</strain>
    </source>
</reference>
<dbReference type="EMBL" id="CP002568">
    <property type="protein sequence ID" value="ADZ70537.1"/>
    <property type="molecule type" value="Genomic_DNA"/>
</dbReference>
<protein>
    <submittedName>
        <fullName evidence="7">Fe-s oxidoreductase protein</fullName>
    </submittedName>
</protein>
<dbReference type="GO" id="GO:0003824">
    <property type="term" value="F:catalytic activity"/>
    <property type="evidence" value="ECO:0007669"/>
    <property type="project" value="InterPro"/>
</dbReference>
<dbReference type="NCBIfam" id="TIGR04085">
    <property type="entry name" value="rSAM_more_4Fe4S"/>
    <property type="match status" value="1"/>
</dbReference>
<dbReference type="PANTHER" id="PTHR11228:SF7">
    <property type="entry name" value="PQQA PEPTIDE CYCLASE"/>
    <property type="match status" value="1"/>
</dbReference>
<dbReference type="Proteomes" id="UP000008130">
    <property type="component" value="Chromosome"/>
</dbReference>
<dbReference type="SUPFAM" id="SSF102114">
    <property type="entry name" value="Radical SAM enzymes"/>
    <property type="match status" value="1"/>
</dbReference>
<evidence type="ECO:0000313" key="7">
    <source>
        <dbReference type="EMBL" id="ADZ70537.1"/>
    </source>
</evidence>
<dbReference type="eggNOG" id="COG0535">
    <property type="taxonomic scope" value="Bacteria"/>
</dbReference>
<keyword evidence="4" id="KW-0408">Iron</keyword>
<dbReference type="InterPro" id="IPR023885">
    <property type="entry name" value="4Fe4S-binding_SPASM_dom"/>
</dbReference>
<dbReference type="Pfam" id="PF04055">
    <property type="entry name" value="Radical_SAM"/>
    <property type="match status" value="1"/>
</dbReference>
<keyword evidence="5" id="KW-0411">Iron-sulfur</keyword>
<dbReference type="SFLD" id="SFLDG01386">
    <property type="entry name" value="main_SPASM_domain-containing"/>
    <property type="match status" value="1"/>
</dbReference>
<dbReference type="KEGG" id="pgv:SL003B_2112"/>
<evidence type="ECO:0000256" key="2">
    <source>
        <dbReference type="ARBA" id="ARBA00022691"/>
    </source>
</evidence>
<dbReference type="PATRIC" id="fig|991905.3.peg.2165"/>
<feature type="domain" description="Radical SAM core" evidence="6">
    <location>
        <begin position="25"/>
        <end position="248"/>
    </location>
</feature>
<dbReference type="GO" id="GO:0046872">
    <property type="term" value="F:metal ion binding"/>
    <property type="evidence" value="ECO:0007669"/>
    <property type="project" value="UniProtKB-KW"/>
</dbReference>
<dbReference type="OrthoDB" id="9792276at2"/>
<dbReference type="GO" id="GO:0051536">
    <property type="term" value="F:iron-sulfur cluster binding"/>
    <property type="evidence" value="ECO:0007669"/>
    <property type="project" value="UniProtKB-KW"/>
</dbReference>
<dbReference type="InterPro" id="IPR007197">
    <property type="entry name" value="rSAM"/>
</dbReference>
<sequence length="449" mass="48299">MDETVRLARLYDGDPAKLLRTWAGDSPPRIVVWELTLACDLGCRHCGSRAGKARRDELDTQEALDVVRQLADLGVAEVILIGGEVYLRDDWFLIAAAVTQAGMTCSLVTGGRGFDAGVVDEALAAGVRIVGVSIDGLPATHDRLRGVPGSYEAAIATARRIAATGRLTLSVNTQINRLSLPELRAVAERVVELGAVAWQIQLTVALGRAADRPDLLLQPWHLLELFPQLVAIKKEILEPGGVQLFPGNNIGYFGPFEAELRYGGDAGHTWMGCGAGRAALGLEADGKLKGCPSLPTVPYTGGNVRDTPIAELWAHAPEISALGRRTTDDLWGFCGTCRHAAVCKAGCTWTAHALFGRPGNNPYCHHRAWSLAQTGLRERVVLVEKAPGRPFDHGRYEIVVEPLDAETPDEERLAPVPRARAAALFGLRADAPSAWSGEDLVEATRSARR</sequence>
<proteinExistence type="predicted"/>
<accession>F2IY34</accession>
<name>F2IY34_POLGS</name>
<keyword evidence="2" id="KW-0949">S-adenosyl-L-methionine</keyword>
<dbReference type="InterPro" id="IPR058240">
    <property type="entry name" value="rSAM_sf"/>
</dbReference>
<evidence type="ECO:0000256" key="5">
    <source>
        <dbReference type="ARBA" id="ARBA00023014"/>
    </source>
</evidence>
<dbReference type="SFLD" id="SFLDG01067">
    <property type="entry name" value="SPASM/twitch_domain_containing"/>
    <property type="match status" value="1"/>
</dbReference>
<dbReference type="PANTHER" id="PTHR11228">
    <property type="entry name" value="RADICAL SAM DOMAIN PROTEIN"/>
    <property type="match status" value="1"/>
</dbReference>
<dbReference type="InterPro" id="IPR013785">
    <property type="entry name" value="Aldolase_TIM"/>
</dbReference>
<evidence type="ECO:0000256" key="3">
    <source>
        <dbReference type="ARBA" id="ARBA00022723"/>
    </source>
</evidence>
<keyword evidence="8" id="KW-1185">Reference proteome</keyword>
<comment type="cofactor">
    <cofactor evidence="1">
        <name>[4Fe-4S] cluster</name>
        <dbReference type="ChEBI" id="CHEBI:49883"/>
    </cofactor>
</comment>
<keyword evidence="3" id="KW-0479">Metal-binding</keyword>
<dbReference type="RefSeq" id="WP_013652855.1">
    <property type="nucleotide sequence ID" value="NC_015259.1"/>
</dbReference>
<dbReference type="Gene3D" id="3.20.20.70">
    <property type="entry name" value="Aldolase class I"/>
    <property type="match status" value="1"/>
</dbReference>
<dbReference type="CDD" id="cd01335">
    <property type="entry name" value="Radical_SAM"/>
    <property type="match status" value="1"/>
</dbReference>